<evidence type="ECO:0000259" key="2">
    <source>
        <dbReference type="Pfam" id="PF01551"/>
    </source>
</evidence>
<dbReference type="InterPro" id="IPR050570">
    <property type="entry name" value="Cell_wall_metabolism_enzyme"/>
</dbReference>
<gene>
    <name evidence="3" type="ORF">D7I47_07590</name>
</gene>
<dbReference type="InterPro" id="IPR011055">
    <property type="entry name" value="Dup_hybrid_motif"/>
</dbReference>
<dbReference type="CDD" id="cd12797">
    <property type="entry name" value="M23_peptidase"/>
    <property type="match status" value="1"/>
</dbReference>
<dbReference type="GO" id="GO:0004222">
    <property type="term" value="F:metalloendopeptidase activity"/>
    <property type="evidence" value="ECO:0007669"/>
    <property type="project" value="TreeGrafter"/>
</dbReference>
<dbReference type="Pfam" id="PF01551">
    <property type="entry name" value="Peptidase_M23"/>
    <property type="match status" value="1"/>
</dbReference>
<sequence length="286" mass="30522">MTGTDHSLPPATTRRELRERERAAAEHVVAPAHVPVPAPAPSRPARPAPRRTLGRRLMSATALLFAGAFIVGTTLPTNALEVFAASDIDDPAQLAVASTVPGQVLEVDAEEAVDVEARDGFSVKSWAEVLREQYGTRNYSYSMSGWTGPVRWPFPYTVPISSGFGERVAPCRGCSTVHNAIDLTPGAGAPIYAIADGVVIRREPHGASWGNNLTIEHHINGHVVTSSYAHMQWDSSPIQLGDTVKVGDFLGLVGATGQATGAHLHLEIKVDGEYVDPLVWLKANAS</sequence>
<dbReference type="EMBL" id="CP032630">
    <property type="protein sequence ID" value="AYF98127.1"/>
    <property type="molecule type" value="Genomic_DNA"/>
</dbReference>
<name>A0A387B705_9MICO</name>
<proteinExistence type="predicted"/>
<dbReference type="Proteomes" id="UP000278886">
    <property type="component" value="Chromosome"/>
</dbReference>
<dbReference type="AlphaFoldDB" id="A0A387B705"/>
<evidence type="ECO:0000313" key="4">
    <source>
        <dbReference type="Proteomes" id="UP000278886"/>
    </source>
</evidence>
<dbReference type="PANTHER" id="PTHR21666">
    <property type="entry name" value="PEPTIDASE-RELATED"/>
    <property type="match status" value="1"/>
</dbReference>
<evidence type="ECO:0000256" key="1">
    <source>
        <dbReference type="SAM" id="MobiDB-lite"/>
    </source>
</evidence>
<dbReference type="KEGG" id="lyd:D7I47_07590"/>
<dbReference type="RefSeq" id="WP_120762474.1">
    <property type="nucleotide sequence ID" value="NZ_CP032630.1"/>
</dbReference>
<evidence type="ECO:0000313" key="3">
    <source>
        <dbReference type="EMBL" id="AYF98127.1"/>
    </source>
</evidence>
<keyword evidence="4" id="KW-1185">Reference proteome</keyword>
<dbReference type="Gene3D" id="2.70.70.10">
    <property type="entry name" value="Glucose Permease (Domain IIA)"/>
    <property type="match status" value="1"/>
</dbReference>
<feature type="compositionally biased region" description="Basic and acidic residues" evidence="1">
    <location>
        <begin position="13"/>
        <end position="24"/>
    </location>
</feature>
<feature type="region of interest" description="Disordered" evidence="1">
    <location>
        <begin position="1"/>
        <end position="24"/>
    </location>
</feature>
<accession>A0A387B705</accession>
<dbReference type="OrthoDB" id="1099523at2"/>
<reference evidence="4" key="1">
    <citation type="submission" date="2018-09" db="EMBL/GenBank/DDBJ databases">
        <title>Genome sequencing of strain 2DFWR-13.</title>
        <authorList>
            <person name="Heo J."/>
            <person name="Kim S.-J."/>
            <person name="Kwon S.-W."/>
        </authorList>
    </citation>
    <scope>NUCLEOTIDE SEQUENCE [LARGE SCALE GENOMIC DNA]</scope>
    <source>
        <strain evidence="4">2DFWR-13</strain>
    </source>
</reference>
<organism evidence="3 4">
    <name type="scientific">Protaetiibacter intestinalis</name>
    <dbReference type="NCBI Taxonomy" id="2419774"/>
    <lineage>
        <taxon>Bacteria</taxon>
        <taxon>Bacillati</taxon>
        <taxon>Actinomycetota</taxon>
        <taxon>Actinomycetes</taxon>
        <taxon>Micrococcales</taxon>
        <taxon>Microbacteriaceae</taxon>
        <taxon>Protaetiibacter</taxon>
    </lineage>
</organism>
<feature type="domain" description="M23ase beta-sheet core" evidence="2">
    <location>
        <begin position="177"/>
        <end position="277"/>
    </location>
</feature>
<protein>
    <submittedName>
        <fullName evidence="3">M23 family metallopeptidase</fullName>
    </submittedName>
</protein>
<dbReference type="SUPFAM" id="SSF51261">
    <property type="entry name" value="Duplicated hybrid motif"/>
    <property type="match status" value="1"/>
</dbReference>
<dbReference type="PANTHER" id="PTHR21666:SF270">
    <property type="entry name" value="MUREIN HYDROLASE ACTIVATOR ENVC"/>
    <property type="match status" value="1"/>
</dbReference>
<dbReference type="InterPro" id="IPR016047">
    <property type="entry name" value="M23ase_b-sheet_dom"/>
</dbReference>